<sequence length="262" mass="26665">MGGALSHAEASELLGAYALDAVEADEATAVAAHLASCPACRNEVDQLRAVAAVLAWEGADAPPELWDRISAGLGTEPPGVSPNPPRLAPLGARVSPARRRPSWVRRSLGAIAVAAAVAIGVLAVQVGTLDHRVGQLSALAAHQGVPAAAAQAMADPRAERVALTAVGAPDRTVADLVILPDGTAFLVEGNLPALPPGRTYQLWGMEHGQAVSLGLLGRQPRVVAFAVHSLRPIRAFAVTAEPAGGVVVATSPPVAEGQVVRT</sequence>
<comment type="subcellular location">
    <subcellularLocation>
        <location evidence="2">Cell membrane</location>
    </subcellularLocation>
    <subcellularLocation>
        <location evidence="1">Membrane</location>
        <topology evidence="1">Single-pass membrane protein</topology>
    </subcellularLocation>
</comment>
<evidence type="ECO:0000256" key="5">
    <source>
        <dbReference type="ARBA" id="ARBA00022989"/>
    </source>
</evidence>
<evidence type="ECO:0000256" key="3">
    <source>
        <dbReference type="ARBA" id="ARBA00022475"/>
    </source>
</evidence>
<dbReference type="RefSeq" id="WP_377788199.1">
    <property type="nucleotide sequence ID" value="NZ_JBHLYQ010000020.1"/>
</dbReference>
<comment type="caution">
    <text evidence="13">The sequence shown here is derived from an EMBL/GenBank/DDBJ whole genome shotgun (WGS) entry which is preliminary data.</text>
</comment>
<keyword evidence="5 10" id="KW-1133">Transmembrane helix</keyword>
<keyword evidence="6 10" id="KW-0472">Membrane</keyword>
<evidence type="ECO:0000256" key="4">
    <source>
        <dbReference type="ARBA" id="ARBA00022692"/>
    </source>
</evidence>
<evidence type="ECO:0000256" key="6">
    <source>
        <dbReference type="ARBA" id="ARBA00023136"/>
    </source>
</evidence>
<feature type="domain" description="Anti-sigma K factor RskA C-terminal" evidence="11">
    <location>
        <begin position="112"/>
        <end position="253"/>
    </location>
</feature>
<dbReference type="InterPro" id="IPR051474">
    <property type="entry name" value="Anti-sigma-K/W_factor"/>
</dbReference>
<evidence type="ECO:0000259" key="12">
    <source>
        <dbReference type="Pfam" id="PF13490"/>
    </source>
</evidence>
<dbReference type="Pfam" id="PF10099">
    <property type="entry name" value="RskA_C"/>
    <property type="match status" value="1"/>
</dbReference>
<dbReference type="PANTHER" id="PTHR37461">
    <property type="entry name" value="ANTI-SIGMA-K FACTOR RSKA"/>
    <property type="match status" value="1"/>
</dbReference>
<accession>A0ABV6C0H5</accession>
<evidence type="ECO:0000259" key="11">
    <source>
        <dbReference type="Pfam" id="PF10099"/>
    </source>
</evidence>
<evidence type="ECO:0000256" key="1">
    <source>
        <dbReference type="ARBA" id="ARBA00004167"/>
    </source>
</evidence>
<dbReference type="Proteomes" id="UP001589788">
    <property type="component" value="Unassembled WGS sequence"/>
</dbReference>
<evidence type="ECO:0000256" key="2">
    <source>
        <dbReference type="ARBA" id="ARBA00004236"/>
    </source>
</evidence>
<gene>
    <name evidence="13" type="ORF">ACFFRE_03360</name>
</gene>
<evidence type="ECO:0000256" key="8">
    <source>
        <dbReference type="ARBA" id="ARBA00030803"/>
    </source>
</evidence>
<name>A0ABV6C0H5_9ACTN</name>
<dbReference type="EMBL" id="JBHLYQ010000020">
    <property type="protein sequence ID" value="MFC0081198.1"/>
    <property type="molecule type" value="Genomic_DNA"/>
</dbReference>
<keyword evidence="14" id="KW-1185">Reference proteome</keyword>
<feature type="region of interest" description="Disordered" evidence="9">
    <location>
        <begin position="73"/>
        <end position="93"/>
    </location>
</feature>
<protein>
    <recommendedName>
        <fullName evidence="8">Regulator of SigK</fullName>
    </recommendedName>
    <alternativeName>
        <fullName evidence="7">Sigma-K anti-sigma factor RskA</fullName>
    </alternativeName>
</protein>
<dbReference type="InterPro" id="IPR027383">
    <property type="entry name" value="Znf_put"/>
</dbReference>
<evidence type="ECO:0000256" key="9">
    <source>
        <dbReference type="SAM" id="MobiDB-lite"/>
    </source>
</evidence>
<evidence type="ECO:0000313" key="14">
    <source>
        <dbReference type="Proteomes" id="UP001589788"/>
    </source>
</evidence>
<dbReference type="Pfam" id="PF13490">
    <property type="entry name" value="zf-HC2"/>
    <property type="match status" value="1"/>
</dbReference>
<evidence type="ECO:0000256" key="10">
    <source>
        <dbReference type="SAM" id="Phobius"/>
    </source>
</evidence>
<feature type="domain" description="Putative zinc-finger" evidence="12">
    <location>
        <begin position="9"/>
        <end position="41"/>
    </location>
</feature>
<dbReference type="Gene3D" id="1.10.10.1320">
    <property type="entry name" value="Anti-sigma factor, zinc-finger domain"/>
    <property type="match status" value="1"/>
</dbReference>
<keyword evidence="4 10" id="KW-0812">Transmembrane</keyword>
<dbReference type="InterPro" id="IPR041916">
    <property type="entry name" value="Anti_sigma_zinc_sf"/>
</dbReference>
<reference evidence="13 14" key="1">
    <citation type="submission" date="2024-09" db="EMBL/GenBank/DDBJ databases">
        <authorList>
            <person name="Sun Q."/>
            <person name="Mori K."/>
        </authorList>
    </citation>
    <scope>NUCLEOTIDE SEQUENCE [LARGE SCALE GENOMIC DNA]</scope>
    <source>
        <strain evidence="13 14">JCM 15389</strain>
    </source>
</reference>
<feature type="transmembrane region" description="Helical" evidence="10">
    <location>
        <begin position="108"/>
        <end position="127"/>
    </location>
</feature>
<evidence type="ECO:0000256" key="7">
    <source>
        <dbReference type="ARBA" id="ARBA00029829"/>
    </source>
</evidence>
<dbReference type="PANTHER" id="PTHR37461:SF1">
    <property type="entry name" value="ANTI-SIGMA-K FACTOR RSKA"/>
    <property type="match status" value="1"/>
</dbReference>
<keyword evidence="3" id="KW-1003">Cell membrane</keyword>
<evidence type="ECO:0000313" key="13">
    <source>
        <dbReference type="EMBL" id="MFC0081198.1"/>
    </source>
</evidence>
<organism evidence="13 14">
    <name type="scientific">Aciditerrimonas ferrireducens</name>
    <dbReference type="NCBI Taxonomy" id="667306"/>
    <lineage>
        <taxon>Bacteria</taxon>
        <taxon>Bacillati</taxon>
        <taxon>Actinomycetota</taxon>
        <taxon>Acidimicrobiia</taxon>
        <taxon>Acidimicrobiales</taxon>
        <taxon>Acidimicrobiaceae</taxon>
        <taxon>Aciditerrimonas</taxon>
    </lineage>
</organism>
<proteinExistence type="predicted"/>
<dbReference type="InterPro" id="IPR018764">
    <property type="entry name" value="RskA_C"/>
</dbReference>